<dbReference type="EMBL" id="NLAX01000700">
    <property type="protein sequence ID" value="PKS08145.1"/>
    <property type="molecule type" value="Genomic_DNA"/>
</dbReference>
<keyword evidence="2" id="KW-1185">Reference proteome</keyword>
<evidence type="ECO:0000313" key="1">
    <source>
        <dbReference type="EMBL" id="PKS08145.1"/>
    </source>
</evidence>
<organism evidence="1 2">
    <name type="scientific">Lomentospora prolificans</name>
    <dbReference type="NCBI Taxonomy" id="41688"/>
    <lineage>
        <taxon>Eukaryota</taxon>
        <taxon>Fungi</taxon>
        <taxon>Dikarya</taxon>
        <taxon>Ascomycota</taxon>
        <taxon>Pezizomycotina</taxon>
        <taxon>Sordariomycetes</taxon>
        <taxon>Hypocreomycetidae</taxon>
        <taxon>Microascales</taxon>
        <taxon>Microascaceae</taxon>
        <taxon>Lomentospora</taxon>
    </lineage>
</organism>
<gene>
    <name evidence="1" type="ORF">jhhlp_005421</name>
</gene>
<protein>
    <submittedName>
        <fullName evidence="1">Uncharacterized protein</fullName>
    </submittedName>
</protein>
<dbReference type="AlphaFoldDB" id="A0A2N3N6T2"/>
<evidence type="ECO:0000313" key="2">
    <source>
        <dbReference type="Proteomes" id="UP000233524"/>
    </source>
</evidence>
<reference evidence="1 2" key="1">
    <citation type="journal article" date="2017" name="G3 (Bethesda)">
        <title>First Draft Genome Sequence of the Pathogenic Fungus Lomentospora prolificans (Formerly Scedosporium prolificans).</title>
        <authorList>
            <person name="Luo R."/>
            <person name="Zimin A."/>
            <person name="Workman R."/>
            <person name="Fan Y."/>
            <person name="Pertea G."/>
            <person name="Grossman N."/>
            <person name="Wear M.P."/>
            <person name="Jia B."/>
            <person name="Miller H."/>
            <person name="Casadevall A."/>
            <person name="Timp W."/>
            <person name="Zhang S.X."/>
            <person name="Salzberg S.L."/>
        </authorList>
    </citation>
    <scope>NUCLEOTIDE SEQUENCE [LARGE SCALE GENOMIC DNA]</scope>
    <source>
        <strain evidence="1 2">JHH-5317</strain>
    </source>
</reference>
<dbReference type="VEuPathDB" id="FungiDB:jhhlp_005421"/>
<dbReference type="InParanoid" id="A0A2N3N6T2"/>
<dbReference type="Proteomes" id="UP000233524">
    <property type="component" value="Unassembled WGS sequence"/>
</dbReference>
<proteinExistence type="predicted"/>
<comment type="caution">
    <text evidence="1">The sequence shown here is derived from an EMBL/GenBank/DDBJ whole genome shotgun (WGS) entry which is preliminary data.</text>
</comment>
<dbReference type="OrthoDB" id="5272418at2759"/>
<sequence length="133" mass="15120">MTLNGTMEDLITQVLQINPDYLWPGEDPANTGSTEKERGDRWRDRVVAAKDCSVPDGRAFFGAINAAIYMCWEPIEDAPEVYNKPCWYIADYAQGIAEKWCPRVYDKKAALSLFGGNFWDSLGLAVYVRRDRC</sequence>
<accession>A0A2N3N6T2</accession>
<name>A0A2N3N6T2_9PEZI</name>